<keyword evidence="1" id="KW-1133">Transmembrane helix</keyword>
<evidence type="ECO:0000256" key="1">
    <source>
        <dbReference type="SAM" id="Phobius"/>
    </source>
</evidence>
<name>A0A3D5IY16_9FLAO</name>
<organism evidence="2 3">
    <name type="scientific">Zunongwangia profunda</name>
    <dbReference type="NCBI Taxonomy" id="398743"/>
    <lineage>
        <taxon>Bacteria</taxon>
        <taxon>Pseudomonadati</taxon>
        <taxon>Bacteroidota</taxon>
        <taxon>Flavobacteriia</taxon>
        <taxon>Flavobacteriales</taxon>
        <taxon>Flavobacteriaceae</taxon>
        <taxon>Zunongwangia</taxon>
    </lineage>
</organism>
<feature type="transmembrane region" description="Helical" evidence="1">
    <location>
        <begin position="7"/>
        <end position="29"/>
    </location>
</feature>
<evidence type="ECO:0000313" key="2">
    <source>
        <dbReference type="EMBL" id="HCV79930.1"/>
    </source>
</evidence>
<evidence type="ECO:0000313" key="3">
    <source>
        <dbReference type="Proteomes" id="UP000264330"/>
    </source>
</evidence>
<sequence>MNKKTKVFIPILVVVIVLLVVGLFLNSFVEKKAISLLEEQLPELKFDQLEVQVFKNTAELSNIHLKRGEVAIHSEKLEVSGLNYWKFIFDKNIDLNTIRISDPEIIYQTPANKSNEKHASATKASSKKKGLEKQIAVDRLILNRGKFALLDSVSEDKIKVKKFDFELNELQIDSNSIKNKIPFEFGAFRLHADSIFLKVDERHQMKVVRIGIEENKSRLQGLLLTSVYSKQEFQKHTPIEKDRYQLSADSIAIDHQDFGFKNDSLKYVASHFSIHNADFEIYRDKTQPDDNTVKPMYSEMLRKLPFLLKIDTLNVDNARIVYEERMKAGRAPGKVVFAKVQGEISNLTNFSNSTEFPTTRIIAKADFMNQAALQLNWAFKVNNPSDWFSVSGNMGTLSAQNMNTFLTPGMNVKAEGDITNMNFNFSGNRNVASGGLNMAYEDFKIEVLKNDGTQKSGFLTTIANIFVKHNGDSGENVNKGLEIERDKTKSFWNYLWSCIKKGALKTFT</sequence>
<reference evidence="2 3" key="1">
    <citation type="journal article" date="2018" name="Nat. Biotechnol.">
        <title>A standardized bacterial taxonomy based on genome phylogeny substantially revises the tree of life.</title>
        <authorList>
            <person name="Parks D.H."/>
            <person name="Chuvochina M."/>
            <person name="Waite D.W."/>
            <person name="Rinke C."/>
            <person name="Skarshewski A."/>
            <person name="Chaumeil P.A."/>
            <person name="Hugenholtz P."/>
        </authorList>
    </citation>
    <scope>NUCLEOTIDE SEQUENCE [LARGE SCALE GENOMIC DNA]</scope>
    <source>
        <strain evidence="2">UBA9359</strain>
    </source>
</reference>
<evidence type="ECO:0008006" key="4">
    <source>
        <dbReference type="Google" id="ProtNLM"/>
    </source>
</evidence>
<accession>A0A3D5IY16</accession>
<proteinExistence type="predicted"/>
<dbReference type="RefSeq" id="WP_281682904.1">
    <property type="nucleotide sequence ID" value="NZ_CALFQJ010000221.1"/>
</dbReference>
<comment type="caution">
    <text evidence="2">The sequence shown here is derived from an EMBL/GenBank/DDBJ whole genome shotgun (WGS) entry which is preliminary data.</text>
</comment>
<keyword evidence="1" id="KW-0472">Membrane</keyword>
<dbReference type="EMBL" id="DPMF01000058">
    <property type="protein sequence ID" value="HCV79930.1"/>
    <property type="molecule type" value="Genomic_DNA"/>
</dbReference>
<protein>
    <recommendedName>
        <fullName evidence="4">DUF748 domain-containing protein</fullName>
    </recommendedName>
</protein>
<dbReference type="AlphaFoldDB" id="A0A3D5IY16"/>
<gene>
    <name evidence="2" type="ORF">DGQ38_02660</name>
</gene>
<keyword evidence="1" id="KW-0812">Transmembrane</keyword>
<dbReference type="Proteomes" id="UP000264330">
    <property type="component" value="Unassembled WGS sequence"/>
</dbReference>